<comment type="similarity">
    <text evidence="1">Belongs to the eukaryotic ribosomal protein eL39 family.</text>
</comment>
<keyword evidence="6" id="KW-1185">Reference proteome</keyword>
<sequence length="51" mass="5838">MALLSTRYAFVAAHWLNPGSSLPSLSLTVAIVGKRRYNSKRRHWRRTKLGL</sequence>
<dbReference type="GO" id="GO:0006412">
    <property type="term" value="P:translation"/>
    <property type="evidence" value="ECO:0007669"/>
    <property type="project" value="InterPro"/>
</dbReference>
<evidence type="ECO:0000313" key="6">
    <source>
        <dbReference type="Proteomes" id="UP001460270"/>
    </source>
</evidence>
<keyword evidence="2" id="KW-0689">Ribosomal protein</keyword>
<protein>
    <recommendedName>
        <fullName evidence="7">Ribosomal protein L39</fullName>
    </recommendedName>
</protein>
<evidence type="ECO:0008006" key="7">
    <source>
        <dbReference type="Google" id="ProtNLM"/>
    </source>
</evidence>
<dbReference type="Gene3D" id="1.10.1620.10">
    <property type="entry name" value="Ribosomal protein L39e"/>
    <property type="match status" value="1"/>
</dbReference>
<name>A0AAW0PBQ2_9GOBI</name>
<keyword evidence="4" id="KW-0472">Membrane</keyword>
<feature type="transmembrane region" description="Helical" evidence="4">
    <location>
        <begin position="12"/>
        <end position="33"/>
    </location>
</feature>
<evidence type="ECO:0000256" key="1">
    <source>
        <dbReference type="ARBA" id="ARBA00009339"/>
    </source>
</evidence>
<keyword evidence="3" id="KW-0687">Ribonucleoprotein</keyword>
<keyword evidence="4" id="KW-0812">Transmembrane</keyword>
<dbReference type="Proteomes" id="UP001460270">
    <property type="component" value="Unassembled WGS sequence"/>
</dbReference>
<dbReference type="InterPro" id="IPR023626">
    <property type="entry name" value="Ribosomal_eL39_dom_sf"/>
</dbReference>
<evidence type="ECO:0000256" key="2">
    <source>
        <dbReference type="ARBA" id="ARBA00022980"/>
    </source>
</evidence>
<reference evidence="6" key="1">
    <citation type="submission" date="2024-04" db="EMBL/GenBank/DDBJ databases">
        <title>Salinicola lusitanus LLJ914,a marine bacterium isolated from the Okinawa Trough.</title>
        <authorList>
            <person name="Li J."/>
        </authorList>
    </citation>
    <scope>NUCLEOTIDE SEQUENCE [LARGE SCALE GENOMIC DNA]</scope>
</reference>
<dbReference type="GO" id="GO:0003735">
    <property type="term" value="F:structural constituent of ribosome"/>
    <property type="evidence" value="ECO:0007669"/>
    <property type="project" value="InterPro"/>
</dbReference>
<evidence type="ECO:0000313" key="5">
    <source>
        <dbReference type="EMBL" id="KAK7922161.1"/>
    </source>
</evidence>
<organism evidence="5 6">
    <name type="scientific">Mugilogobius chulae</name>
    <name type="common">yellowstripe goby</name>
    <dbReference type="NCBI Taxonomy" id="88201"/>
    <lineage>
        <taxon>Eukaryota</taxon>
        <taxon>Metazoa</taxon>
        <taxon>Chordata</taxon>
        <taxon>Craniata</taxon>
        <taxon>Vertebrata</taxon>
        <taxon>Euteleostomi</taxon>
        <taxon>Actinopterygii</taxon>
        <taxon>Neopterygii</taxon>
        <taxon>Teleostei</taxon>
        <taxon>Neoteleostei</taxon>
        <taxon>Acanthomorphata</taxon>
        <taxon>Gobiaria</taxon>
        <taxon>Gobiiformes</taxon>
        <taxon>Gobioidei</taxon>
        <taxon>Gobiidae</taxon>
        <taxon>Gobionellinae</taxon>
        <taxon>Mugilogobius</taxon>
    </lineage>
</organism>
<accession>A0AAW0PBQ2</accession>
<evidence type="ECO:0000256" key="4">
    <source>
        <dbReference type="SAM" id="Phobius"/>
    </source>
</evidence>
<proteinExistence type="inferred from homology"/>
<keyword evidence="4" id="KW-1133">Transmembrane helix</keyword>
<dbReference type="EMBL" id="JBBPFD010000006">
    <property type="protein sequence ID" value="KAK7922161.1"/>
    <property type="molecule type" value="Genomic_DNA"/>
</dbReference>
<dbReference type="GO" id="GO:1990904">
    <property type="term" value="C:ribonucleoprotein complex"/>
    <property type="evidence" value="ECO:0007669"/>
    <property type="project" value="UniProtKB-KW"/>
</dbReference>
<dbReference type="AlphaFoldDB" id="A0AAW0PBQ2"/>
<comment type="caution">
    <text evidence="5">The sequence shown here is derived from an EMBL/GenBank/DDBJ whole genome shotgun (WGS) entry which is preliminary data.</text>
</comment>
<dbReference type="InterPro" id="IPR000077">
    <property type="entry name" value="Ribosomal_eL39"/>
</dbReference>
<dbReference type="Pfam" id="PF00832">
    <property type="entry name" value="Ribosomal_L39"/>
    <property type="match status" value="1"/>
</dbReference>
<gene>
    <name evidence="5" type="ORF">WMY93_009063</name>
</gene>
<dbReference type="GO" id="GO:0005840">
    <property type="term" value="C:ribosome"/>
    <property type="evidence" value="ECO:0007669"/>
    <property type="project" value="UniProtKB-KW"/>
</dbReference>
<evidence type="ECO:0000256" key="3">
    <source>
        <dbReference type="ARBA" id="ARBA00023274"/>
    </source>
</evidence>